<keyword evidence="5 6" id="KW-0472">Membrane</keyword>
<feature type="transmembrane region" description="Helical" evidence="6">
    <location>
        <begin position="71"/>
        <end position="91"/>
    </location>
</feature>
<accession>A0A2A5WDB3</accession>
<reference evidence="7 8" key="1">
    <citation type="submission" date="2017-08" db="EMBL/GenBank/DDBJ databases">
        <title>Fine stratification of microbial communities through a metagenomic profile of the photic zone.</title>
        <authorList>
            <person name="Haro-Moreno J.M."/>
            <person name="Lopez-Perez M."/>
            <person name="De La Torre J."/>
            <person name="Picazo A."/>
            <person name="Camacho A."/>
            <person name="Rodriguez-Valera F."/>
        </authorList>
    </citation>
    <scope>NUCLEOTIDE SEQUENCE [LARGE SCALE GENOMIC DNA]</scope>
    <source>
        <strain evidence="7">MED-G28</strain>
    </source>
</reference>
<evidence type="ECO:0008006" key="9">
    <source>
        <dbReference type="Google" id="ProtNLM"/>
    </source>
</evidence>
<dbReference type="EMBL" id="NTJZ01000003">
    <property type="protein sequence ID" value="PDH34535.1"/>
    <property type="molecule type" value="Genomic_DNA"/>
</dbReference>
<comment type="caution">
    <text evidence="7">The sequence shown here is derived from an EMBL/GenBank/DDBJ whole genome shotgun (WGS) entry which is preliminary data.</text>
</comment>
<protein>
    <recommendedName>
        <fullName evidence="9">DUF423 domain-containing protein</fullName>
    </recommendedName>
</protein>
<dbReference type="Proteomes" id="UP000219329">
    <property type="component" value="Unassembled WGS sequence"/>
</dbReference>
<evidence type="ECO:0000256" key="2">
    <source>
        <dbReference type="ARBA" id="ARBA00009694"/>
    </source>
</evidence>
<dbReference type="PANTHER" id="PTHR43461:SF1">
    <property type="entry name" value="TRANSMEMBRANE PROTEIN 256"/>
    <property type="match status" value="1"/>
</dbReference>
<dbReference type="AlphaFoldDB" id="A0A2A5WDB3"/>
<evidence type="ECO:0000313" key="8">
    <source>
        <dbReference type="Proteomes" id="UP000219329"/>
    </source>
</evidence>
<dbReference type="InterPro" id="IPR006696">
    <property type="entry name" value="DUF423"/>
</dbReference>
<dbReference type="PANTHER" id="PTHR43461">
    <property type="entry name" value="TRANSMEMBRANE PROTEIN 256"/>
    <property type="match status" value="1"/>
</dbReference>
<keyword evidence="4 6" id="KW-1133">Transmembrane helix</keyword>
<organism evidence="7 8">
    <name type="scientific">OM182 bacterium MED-G28</name>
    <dbReference type="NCBI Taxonomy" id="1986256"/>
    <lineage>
        <taxon>Bacteria</taxon>
        <taxon>Pseudomonadati</taxon>
        <taxon>Pseudomonadota</taxon>
        <taxon>Gammaproteobacteria</taxon>
        <taxon>OMG group</taxon>
        <taxon>OM182 clade</taxon>
    </lineage>
</organism>
<feature type="transmembrane region" description="Helical" evidence="6">
    <location>
        <begin position="47"/>
        <end position="64"/>
    </location>
</feature>
<evidence type="ECO:0000313" key="7">
    <source>
        <dbReference type="EMBL" id="PDH34535.1"/>
    </source>
</evidence>
<dbReference type="Pfam" id="PF04241">
    <property type="entry name" value="DUF423"/>
    <property type="match status" value="1"/>
</dbReference>
<dbReference type="GO" id="GO:0005886">
    <property type="term" value="C:plasma membrane"/>
    <property type="evidence" value="ECO:0007669"/>
    <property type="project" value="TreeGrafter"/>
</dbReference>
<comment type="subcellular location">
    <subcellularLocation>
        <location evidence="1">Membrane</location>
        <topology evidence="1">Multi-pass membrane protein</topology>
    </subcellularLocation>
</comment>
<name>A0A2A5WDB3_9GAMM</name>
<evidence type="ECO:0000256" key="1">
    <source>
        <dbReference type="ARBA" id="ARBA00004141"/>
    </source>
</evidence>
<gene>
    <name evidence="7" type="ORF">CNF02_04025</name>
</gene>
<evidence type="ECO:0000256" key="3">
    <source>
        <dbReference type="ARBA" id="ARBA00022692"/>
    </source>
</evidence>
<evidence type="ECO:0000256" key="4">
    <source>
        <dbReference type="ARBA" id="ARBA00022989"/>
    </source>
</evidence>
<keyword evidence="3 6" id="KW-0812">Transmembrane</keyword>
<comment type="similarity">
    <text evidence="2">Belongs to the UPF0382 family.</text>
</comment>
<sequence length="127" mass="13824">MPKLLLILAAANGFIAVSLGAFGAHGLEQMLTEDSLDTFQTGVEYHMYHSLALIGTAALAIQFPKEKLLRLSGFLFLLGILFFSGSLYTLVLSEFRWLGAITPIGGVFFLAAWASLLRCAFKLKVNP</sequence>
<proteinExistence type="inferred from homology"/>
<evidence type="ECO:0000256" key="5">
    <source>
        <dbReference type="ARBA" id="ARBA00023136"/>
    </source>
</evidence>
<feature type="transmembrane region" description="Helical" evidence="6">
    <location>
        <begin position="97"/>
        <end position="121"/>
    </location>
</feature>
<evidence type="ECO:0000256" key="6">
    <source>
        <dbReference type="SAM" id="Phobius"/>
    </source>
</evidence>